<dbReference type="Proteomes" id="UP000077266">
    <property type="component" value="Unassembled WGS sequence"/>
</dbReference>
<evidence type="ECO:0000256" key="2">
    <source>
        <dbReference type="ARBA" id="ARBA00006706"/>
    </source>
</evidence>
<dbReference type="PANTHER" id="PTHR12001">
    <property type="entry name" value="GERANYLGERANYL PYROPHOSPHATE SYNTHASE"/>
    <property type="match status" value="1"/>
</dbReference>
<keyword evidence="3" id="KW-0479">Metal-binding</keyword>
<dbReference type="SFLD" id="SFLDS00005">
    <property type="entry name" value="Isoprenoid_Synthase_Type_I"/>
    <property type="match status" value="1"/>
</dbReference>
<evidence type="ECO:0000256" key="9">
    <source>
        <dbReference type="ARBA" id="ARBA00032873"/>
    </source>
</evidence>
<dbReference type="Pfam" id="PF00348">
    <property type="entry name" value="polyprenyl_synt"/>
    <property type="match status" value="1"/>
</dbReference>
<evidence type="ECO:0000256" key="10">
    <source>
        <dbReference type="ARBA" id="ARBA00033096"/>
    </source>
</evidence>
<dbReference type="SFLD" id="SFLDG01017">
    <property type="entry name" value="Polyprenyl_Transferase_Like"/>
    <property type="match status" value="1"/>
</dbReference>
<dbReference type="GO" id="GO:0008299">
    <property type="term" value="P:isoprenoid biosynthetic process"/>
    <property type="evidence" value="ECO:0007669"/>
    <property type="project" value="InterPro"/>
</dbReference>
<dbReference type="InterPro" id="IPR033749">
    <property type="entry name" value="Polyprenyl_synt_CS"/>
</dbReference>
<dbReference type="EMBL" id="KV425914">
    <property type="protein sequence ID" value="KZV98872.1"/>
    <property type="molecule type" value="Genomic_DNA"/>
</dbReference>
<name>A0A165M7L3_EXIGL</name>
<dbReference type="PROSITE" id="PS00444">
    <property type="entry name" value="POLYPRENYL_SYNTHASE_2"/>
    <property type="match status" value="1"/>
</dbReference>
<dbReference type="OrthoDB" id="6921389at2759"/>
<evidence type="ECO:0000256" key="5">
    <source>
        <dbReference type="ARBA" id="ARBA00032052"/>
    </source>
</evidence>
<evidence type="ECO:0000256" key="1">
    <source>
        <dbReference type="ARBA" id="ARBA00001946"/>
    </source>
</evidence>
<organism evidence="12 13">
    <name type="scientific">Exidia glandulosa HHB12029</name>
    <dbReference type="NCBI Taxonomy" id="1314781"/>
    <lineage>
        <taxon>Eukaryota</taxon>
        <taxon>Fungi</taxon>
        <taxon>Dikarya</taxon>
        <taxon>Basidiomycota</taxon>
        <taxon>Agaricomycotina</taxon>
        <taxon>Agaricomycetes</taxon>
        <taxon>Auriculariales</taxon>
        <taxon>Exidiaceae</taxon>
        <taxon>Exidia</taxon>
    </lineage>
</organism>
<dbReference type="SUPFAM" id="SSF48576">
    <property type="entry name" value="Terpenoid synthases"/>
    <property type="match status" value="1"/>
</dbReference>
<keyword evidence="13" id="KW-1185">Reference proteome</keyword>
<dbReference type="GO" id="GO:0046872">
    <property type="term" value="F:metal ion binding"/>
    <property type="evidence" value="ECO:0007669"/>
    <property type="project" value="UniProtKB-KW"/>
</dbReference>
<sequence length="324" mass="36901">MSSFYDDLLHRLGQPAPWSDDNETALLEPYQYITSVPGKEIRTKLIEAFNVWLQVPQDRLDIIARIVRMLHTASLIMDDVEDDSQLRRGVPVAHKIYGIPQAINSANYVYFLAYQEIFKLRDQLKSENGGNVPDIDALINEELLSLHRGQGLELLWRDSLTCPTEEEYIGMVNNKTGGLIRIGVKLMMAHSQNSTDLVPLANLIGVHFQIRDDYMNLQSTKYTDNKGFCEDLTEGKFSFPIVHSIRANTSNRQVLNVLQKRPTTPTMKQYVVNYMRETTNSFAYTRGVLQNLESQARAEIARLGGNQKLSEIIDLLHVEPEDDS</sequence>
<evidence type="ECO:0000256" key="11">
    <source>
        <dbReference type="RuleBase" id="RU004466"/>
    </source>
</evidence>
<gene>
    <name evidence="12" type="ORF">EXIGLDRAFT_831875</name>
</gene>
<evidence type="ECO:0000256" key="6">
    <source>
        <dbReference type="ARBA" id="ARBA00032380"/>
    </source>
</evidence>
<comment type="cofactor">
    <cofactor evidence="1">
        <name>Mg(2+)</name>
        <dbReference type="ChEBI" id="CHEBI:18420"/>
    </cofactor>
</comment>
<dbReference type="PROSITE" id="PS00723">
    <property type="entry name" value="POLYPRENYL_SYNTHASE_1"/>
    <property type="match status" value="1"/>
</dbReference>
<dbReference type="AlphaFoldDB" id="A0A165M7L3"/>
<proteinExistence type="inferred from homology"/>
<evidence type="ECO:0000313" key="13">
    <source>
        <dbReference type="Proteomes" id="UP000077266"/>
    </source>
</evidence>
<evidence type="ECO:0000256" key="4">
    <source>
        <dbReference type="ARBA" id="ARBA00022842"/>
    </source>
</evidence>
<evidence type="ECO:0000256" key="8">
    <source>
        <dbReference type="ARBA" id="ARBA00032448"/>
    </source>
</evidence>
<dbReference type="PANTHER" id="PTHR12001:SF44">
    <property type="entry name" value="GERANYLGERANYL PYROPHOSPHATE SYNTHASE"/>
    <property type="match status" value="1"/>
</dbReference>
<dbReference type="Gene3D" id="1.10.600.10">
    <property type="entry name" value="Farnesyl Diphosphate Synthase"/>
    <property type="match status" value="1"/>
</dbReference>
<dbReference type="InterPro" id="IPR008949">
    <property type="entry name" value="Isoprenoid_synthase_dom_sf"/>
</dbReference>
<evidence type="ECO:0000256" key="7">
    <source>
        <dbReference type="ARBA" id="ARBA00032424"/>
    </source>
</evidence>
<dbReference type="GO" id="GO:0004659">
    <property type="term" value="F:prenyltransferase activity"/>
    <property type="evidence" value="ECO:0007669"/>
    <property type="project" value="InterPro"/>
</dbReference>
<reference evidence="12 13" key="1">
    <citation type="journal article" date="2016" name="Mol. Biol. Evol.">
        <title>Comparative Genomics of Early-Diverging Mushroom-Forming Fungi Provides Insights into the Origins of Lignocellulose Decay Capabilities.</title>
        <authorList>
            <person name="Nagy L.G."/>
            <person name="Riley R."/>
            <person name="Tritt A."/>
            <person name="Adam C."/>
            <person name="Daum C."/>
            <person name="Floudas D."/>
            <person name="Sun H."/>
            <person name="Yadav J.S."/>
            <person name="Pangilinan J."/>
            <person name="Larsson K.H."/>
            <person name="Matsuura K."/>
            <person name="Barry K."/>
            <person name="Labutti K."/>
            <person name="Kuo R."/>
            <person name="Ohm R.A."/>
            <person name="Bhattacharya S.S."/>
            <person name="Shirouzu T."/>
            <person name="Yoshinaga Y."/>
            <person name="Martin F.M."/>
            <person name="Grigoriev I.V."/>
            <person name="Hibbett D.S."/>
        </authorList>
    </citation>
    <scope>NUCLEOTIDE SEQUENCE [LARGE SCALE GENOMIC DNA]</scope>
    <source>
        <strain evidence="12 13">HHB12029</strain>
    </source>
</reference>
<evidence type="ECO:0000256" key="3">
    <source>
        <dbReference type="ARBA" id="ARBA00022723"/>
    </source>
</evidence>
<keyword evidence="4" id="KW-0460">Magnesium</keyword>
<dbReference type="CDD" id="cd00685">
    <property type="entry name" value="Trans_IPPS_HT"/>
    <property type="match status" value="1"/>
</dbReference>
<evidence type="ECO:0000313" key="12">
    <source>
        <dbReference type="EMBL" id="KZV98872.1"/>
    </source>
</evidence>
<dbReference type="InParanoid" id="A0A165M7L3"/>
<keyword evidence="11" id="KW-0808">Transferase</keyword>
<dbReference type="InterPro" id="IPR000092">
    <property type="entry name" value="Polyprenyl_synt"/>
</dbReference>
<dbReference type="STRING" id="1314781.A0A165M7L3"/>
<comment type="similarity">
    <text evidence="2 11">Belongs to the FPP/GGPP synthase family.</text>
</comment>
<accession>A0A165M7L3</accession>
<protein>
    <recommendedName>
        <fullName evidence="9">(2E,6E)-farnesyl diphosphate synthase</fullName>
    </recommendedName>
    <alternativeName>
        <fullName evidence="8">Dimethylallyltranstransferase</fullName>
    </alternativeName>
    <alternativeName>
        <fullName evidence="7">Farnesyl diphosphate synthase</fullName>
    </alternativeName>
    <alternativeName>
        <fullName evidence="5">Farnesyltranstransferase</fullName>
    </alternativeName>
    <alternativeName>
        <fullName evidence="10">Geranylgeranyl diphosphate synthase</fullName>
    </alternativeName>
    <alternativeName>
        <fullName evidence="6">Geranyltranstransferase</fullName>
    </alternativeName>
</protein>